<comment type="subcellular location">
    <subcellularLocation>
        <location evidence="1">Cell membrane</location>
        <topology evidence="1">Peripheral membrane protein</topology>
        <orientation evidence="1">Cytoplasmic side</orientation>
    </subcellularLocation>
</comment>
<protein>
    <recommendedName>
        <fullName evidence="1">Putative membrane protein insertion efficiency factor</fullName>
    </recommendedName>
</protein>
<dbReference type="HAMAP" id="MF_00386">
    <property type="entry name" value="UPF0161_YidD"/>
    <property type="match status" value="1"/>
</dbReference>
<dbReference type="EMBL" id="SPIA01000002">
    <property type="protein sequence ID" value="TFH67962.1"/>
    <property type="molecule type" value="Genomic_DNA"/>
</dbReference>
<dbReference type="OrthoDB" id="9801753at2"/>
<dbReference type="PANTHER" id="PTHR33383:SF1">
    <property type="entry name" value="MEMBRANE PROTEIN INSERTION EFFICIENCY FACTOR-RELATED"/>
    <property type="match status" value="1"/>
</dbReference>
<accession>A0A4Y8UI10</accession>
<evidence type="ECO:0000256" key="2">
    <source>
        <dbReference type="SAM" id="MobiDB-lite"/>
    </source>
</evidence>
<comment type="caution">
    <text evidence="3">The sequence shown here is derived from an EMBL/GenBank/DDBJ whole genome shotgun (WGS) entry which is preliminary data.</text>
</comment>
<dbReference type="Proteomes" id="UP000298133">
    <property type="component" value="Unassembled WGS sequence"/>
</dbReference>
<evidence type="ECO:0000313" key="3">
    <source>
        <dbReference type="EMBL" id="TFH67962.1"/>
    </source>
</evidence>
<comment type="similarity">
    <text evidence="1">Belongs to the UPF0161 family.</text>
</comment>
<dbReference type="PANTHER" id="PTHR33383">
    <property type="entry name" value="MEMBRANE PROTEIN INSERTION EFFICIENCY FACTOR-RELATED"/>
    <property type="match status" value="1"/>
</dbReference>
<keyword evidence="4" id="KW-1185">Reference proteome</keyword>
<dbReference type="Pfam" id="PF01809">
    <property type="entry name" value="YidD"/>
    <property type="match status" value="1"/>
</dbReference>
<name>A0A4Y8UI10_9GAMM</name>
<dbReference type="AlphaFoldDB" id="A0A4Y8UI10"/>
<evidence type="ECO:0000256" key="1">
    <source>
        <dbReference type="HAMAP-Rule" id="MF_00386"/>
    </source>
</evidence>
<evidence type="ECO:0000313" key="4">
    <source>
        <dbReference type="Proteomes" id="UP000298133"/>
    </source>
</evidence>
<comment type="function">
    <text evidence="1">Could be involved in insertion of integral membrane proteins into the membrane.</text>
</comment>
<organism evidence="3 4">
    <name type="scientific">Gammaproteobacteria bacterium LSUCC0057</name>
    <dbReference type="NCBI Taxonomy" id="2559237"/>
    <lineage>
        <taxon>Bacteria</taxon>
        <taxon>Pseudomonadati</taxon>
        <taxon>Pseudomonadota</taxon>
        <taxon>Gammaproteobacteria</taxon>
        <taxon>Cellvibrionales</taxon>
        <taxon>Porticoccaceae</taxon>
        <taxon>SAR92 clade</taxon>
    </lineage>
</organism>
<dbReference type="InterPro" id="IPR002696">
    <property type="entry name" value="Membr_insert_effic_factor_YidD"/>
</dbReference>
<dbReference type="NCBIfam" id="TIGR00278">
    <property type="entry name" value="membrane protein insertion efficiency factor YidD"/>
    <property type="match status" value="1"/>
</dbReference>
<gene>
    <name evidence="3" type="primary">yidD</name>
    <name evidence="3" type="ORF">E3W66_06865</name>
</gene>
<sequence>MSLAQLPRRLAAKLVRGYQVAISPWLGSNCRFQPTCSQYALEAIELHGLLKGGYLSCRRIIKCHPFHPGGVDCVPPKTLCNHPQRDDVHQTLAPRRQHNPKKESR</sequence>
<reference evidence="3 4" key="1">
    <citation type="submission" date="2019-03" db="EMBL/GenBank/DDBJ databases">
        <title>Draft genome of Gammaproteobacteria bacterium LSUCC0057, a member of the SAR92 clade.</title>
        <authorList>
            <person name="Lanclos V.C."/>
            <person name="Doiron C."/>
            <person name="Henson M.W."/>
            <person name="Thrash J.C."/>
        </authorList>
    </citation>
    <scope>NUCLEOTIDE SEQUENCE [LARGE SCALE GENOMIC DNA]</scope>
    <source>
        <strain evidence="3 4">LSUCC0057</strain>
    </source>
</reference>
<feature type="region of interest" description="Disordered" evidence="2">
    <location>
        <begin position="83"/>
        <end position="105"/>
    </location>
</feature>
<keyword evidence="1" id="KW-0472">Membrane</keyword>
<dbReference type="GO" id="GO:0005886">
    <property type="term" value="C:plasma membrane"/>
    <property type="evidence" value="ECO:0007669"/>
    <property type="project" value="UniProtKB-SubCell"/>
</dbReference>
<proteinExistence type="inferred from homology"/>
<dbReference type="SMART" id="SM01234">
    <property type="entry name" value="Haemolytic"/>
    <property type="match status" value="1"/>
</dbReference>
<keyword evidence="1" id="KW-1003">Cell membrane</keyword>